<feature type="chain" id="PRO_5012792056" description="Secreted protein" evidence="1">
    <location>
        <begin position="24"/>
        <end position="124"/>
    </location>
</feature>
<proteinExistence type="predicted"/>
<sequence length="124" mass="14144">MISCEDTTILLLCASMLPASSLSSIVRRSNFIVWQNIHCVHYLDVLSCGSLHMLDGACIVCLCYTHLGRTARRRHRLRRSSRMWAVRDVRTANHGSELERRDTRKGGVGDATMRNQQSRYLVQP</sequence>
<dbReference type="AlphaFoldDB" id="A0A1J7IV40"/>
<dbReference type="InParanoid" id="A0A1J7IV40"/>
<organism evidence="2 3">
    <name type="scientific">Coniochaeta ligniaria NRRL 30616</name>
    <dbReference type="NCBI Taxonomy" id="1408157"/>
    <lineage>
        <taxon>Eukaryota</taxon>
        <taxon>Fungi</taxon>
        <taxon>Dikarya</taxon>
        <taxon>Ascomycota</taxon>
        <taxon>Pezizomycotina</taxon>
        <taxon>Sordariomycetes</taxon>
        <taxon>Sordariomycetidae</taxon>
        <taxon>Coniochaetales</taxon>
        <taxon>Coniochaetaceae</taxon>
        <taxon>Coniochaeta</taxon>
    </lineage>
</organism>
<accession>A0A1J7IV40</accession>
<keyword evidence="3" id="KW-1185">Reference proteome</keyword>
<gene>
    <name evidence="2" type="ORF">CONLIGDRAFT_227944</name>
</gene>
<evidence type="ECO:0008006" key="4">
    <source>
        <dbReference type="Google" id="ProtNLM"/>
    </source>
</evidence>
<feature type="signal peptide" evidence="1">
    <location>
        <begin position="1"/>
        <end position="23"/>
    </location>
</feature>
<keyword evidence="1" id="KW-0732">Signal</keyword>
<dbReference type="EMBL" id="KV875095">
    <property type="protein sequence ID" value="OIW31551.1"/>
    <property type="molecule type" value="Genomic_DNA"/>
</dbReference>
<name>A0A1J7IV40_9PEZI</name>
<protein>
    <recommendedName>
        <fullName evidence="4">Secreted protein</fullName>
    </recommendedName>
</protein>
<evidence type="ECO:0000256" key="1">
    <source>
        <dbReference type="SAM" id="SignalP"/>
    </source>
</evidence>
<evidence type="ECO:0000313" key="3">
    <source>
        <dbReference type="Proteomes" id="UP000182658"/>
    </source>
</evidence>
<evidence type="ECO:0000313" key="2">
    <source>
        <dbReference type="EMBL" id="OIW31551.1"/>
    </source>
</evidence>
<dbReference type="Proteomes" id="UP000182658">
    <property type="component" value="Unassembled WGS sequence"/>
</dbReference>
<reference evidence="2 3" key="1">
    <citation type="submission" date="2016-10" db="EMBL/GenBank/DDBJ databases">
        <title>Draft genome sequence of Coniochaeta ligniaria NRRL30616, a lignocellulolytic fungus for bioabatement of inhibitors in plant biomass hydrolysates.</title>
        <authorList>
            <consortium name="DOE Joint Genome Institute"/>
            <person name="Jimenez D.J."/>
            <person name="Hector R.E."/>
            <person name="Riley R."/>
            <person name="Sun H."/>
            <person name="Grigoriev I.V."/>
            <person name="Van Elsas J.D."/>
            <person name="Nichols N.N."/>
        </authorList>
    </citation>
    <scope>NUCLEOTIDE SEQUENCE [LARGE SCALE GENOMIC DNA]</scope>
    <source>
        <strain evidence="2 3">NRRL 30616</strain>
    </source>
</reference>